<dbReference type="InterPro" id="IPR001478">
    <property type="entry name" value="PDZ"/>
</dbReference>
<feature type="active site" description="Charge relay system" evidence="9">
    <location>
        <position position="153"/>
    </location>
</feature>
<dbReference type="Proteomes" id="UP000534783">
    <property type="component" value="Unassembled WGS sequence"/>
</dbReference>
<dbReference type="InterPro" id="IPR009003">
    <property type="entry name" value="Peptidase_S1_PA"/>
</dbReference>
<keyword evidence="8" id="KW-0720">Serine protease</keyword>
<dbReference type="InterPro" id="IPR011782">
    <property type="entry name" value="Pept_S1C_Do"/>
</dbReference>
<accession>A0A7X6DTA2</accession>
<dbReference type="PANTHER" id="PTHR22939:SF129">
    <property type="entry name" value="SERINE PROTEASE HTRA2, MITOCHONDRIAL"/>
    <property type="match status" value="1"/>
</dbReference>
<dbReference type="GO" id="GO:0042597">
    <property type="term" value="C:periplasmic space"/>
    <property type="evidence" value="ECO:0007669"/>
    <property type="project" value="UniProtKB-SubCell"/>
</dbReference>
<dbReference type="PRINTS" id="PR00834">
    <property type="entry name" value="PROTEASES2C"/>
</dbReference>
<dbReference type="EMBL" id="VTOW01000004">
    <property type="protein sequence ID" value="NKE72900.1"/>
    <property type="molecule type" value="Genomic_DNA"/>
</dbReference>
<evidence type="ECO:0000256" key="2">
    <source>
        <dbReference type="ARBA" id="ARBA00010541"/>
    </source>
</evidence>
<keyword evidence="4" id="KW-0732">Signal</keyword>
<dbReference type="FunFam" id="2.40.10.10:FF:000001">
    <property type="entry name" value="Periplasmic serine protease DegS"/>
    <property type="match status" value="1"/>
</dbReference>
<dbReference type="NCBIfam" id="TIGR02037">
    <property type="entry name" value="degP_htrA_DO"/>
    <property type="match status" value="1"/>
</dbReference>
<dbReference type="RefSeq" id="WP_168062836.1">
    <property type="nucleotide sequence ID" value="NZ_VTOW01000004.1"/>
</dbReference>
<keyword evidence="7" id="KW-0378">Hydrolase</keyword>
<keyword evidence="6" id="KW-0574">Periplasm</keyword>
<dbReference type="InterPro" id="IPR036034">
    <property type="entry name" value="PDZ_sf"/>
</dbReference>
<dbReference type="GO" id="GO:0004252">
    <property type="term" value="F:serine-type endopeptidase activity"/>
    <property type="evidence" value="ECO:0007669"/>
    <property type="project" value="InterPro"/>
</dbReference>
<dbReference type="Gene3D" id="2.30.42.10">
    <property type="match status" value="2"/>
</dbReference>
<keyword evidence="5" id="KW-0677">Repeat</keyword>
<evidence type="ECO:0000256" key="8">
    <source>
        <dbReference type="ARBA" id="ARBA00022825"/>
    </source>
</evidence>
<dbReference type="PANTHER" id="PTHR22939">
    <property type="entry name" value="SERINE PROTEASE FAMILY S1C HTRA-RELATED"/>
    <property type="match status" value="1"/>
</dbReference>
<feature type="binding site" evidence="10">
    <location>
        <position position="153"/>
    </location>
    <ligand>
        <name>substrate</name>
    </ligand>
</feature>
<comment type="caution">
    <text evidence="12">The sequence shown here is derived from an EMBL/GenBank/DDBJ whole genome shotgun (WGS) entry which is preliminary data.</text>
</comment>
<evidence type="ECO:0000256" key="5">
    <source>
        <dbReference type="ARBA" id="ARBA00022737"/>
    </source>
</evidence>
<evidence type="ECO:0000256" key="3">
    <source>
        <dbReference type="ARBA" id="ARBA00022670"/>
    </source>
</evidence>
<feature type="active site" description="Charge relay system" evidence="9">
    <location>
        <position position="123"/>
    </location>
</feature>
<comment type="similarity">
    <text evidence="2">Belongs to the peptidase S1C family.</text>
</comment>
<dbReference type="GO" id="GO:0006508">
    <property type="term" value="P:proteolysis"/>
    <property type="evidence" value="ECO:0007669"/>
    <property type="project" value="UniProtKB-KW"/>
</dbReference>
<dbReference type="AlphaFoldDB" id="A0A7X6DTA2"/>
<evidence type="ECO:0000313" key="13">
    <source>
        <dbReference type="Proteomes" id="UP000534783"/>
    </source>
</evidence>
<evidence type="ECO:0000256" key="1">
    <source>
        <dbReference type="ARBA" id="ARBA00004418"/>
    </source>
</evidence>
<evidence type="ECO:0000256" key="4">
    <source>
        <dbReference type="ARBA" id="ARBA00022729"/>
    </source>
</evidence>
<reference evidence="12 13" key="1">
    <citation type="journal article" date="2020" name="Nature">
        <title>Bacterial chemolithoautotrophy via manganese oxidation.</title>
        <authorList>
            <person name="Yu H."/>
            <person name="Leadbetter J.R."/>
        </authorList>
    </citation>
    <scope>NUCLEOTIDE SEQUENCE [LARGE SCALE GENOMIC DNA]</scope>
    <source>
        <strain evidence="12 13">Mn-1</strain>
    </source>
</reference>
<name>A0A7X6DTA2_9BACT</name>
<feature type="binding site" evidence="10">
    <location>
        <begin position="225"/>
        <end position="227"/>
    </location>
    <ligand>
        <name>substrate</name>
    </ligand>
</feature>
<feature type="binding site" evidence="10">
    <location>
        <position position="123"/>
    </location>
    <ligand>
        <name>substrate</name>
    </ligand>
</feature>
<dbReference type="Gene3D" id="2.40.10.120">
    <property type="match status" value="1"/>
</dbReference>
<dbReference type="InterPro" id="IPR001940">
    <property type="entry name" value="Peptidase_S1C"/>
</dbReference>
<dbReference type="Pfam" id="PF17820">
    <property type="entry name" value="PDZ_6"/>
    <property type="match status" value="1"/>
</dbReference>
<gene>
    <name evidence="12" type="ORF">MNODULE_19285</name>
</gene>
<dbReference type="SUPFAM" id="SSF50494">
    <property type="entry name" value="Trypsin-like serine proteases"/>
    <property type="match status" value="1"/>
</dbReference>
<sequence length="487" mass="52269">MDHLFKTVFALFFILRFISEGVPLPFLAHAVEPPRESRSLPADPPLSEPVFVEIAERMTPTVVNISTTSLHGGRDLPSLDPFSEDSFFKRFFGDSPSHLRQVQGQIGSGVIIDPNGYIVTNHHVIADAKEIRVILNDRRAFSAKVVGSDIKSDLAVVKIDARNLPSASWGDSSKLQVGEYVLAIGNPFGLMETVTLGIISAVGRANVGIADYEDFIQTDAPINPGNSGGALVNIRGELIGVNTAIFSEGGGSMGIGFAIPSNMAKPVMESLMKAGRVVRGWLGISIQEVTPELAKEFGLSKPKGVLVGDLLINGPADKAGLRRGDIILEADGEPVESVGQFRNLTASASVGSPLKLNIYREGRPQTIGVTVEENVGEAAREAPPQAEQRETSAPMDGIEVRDISPEALEERILNNSREGVVVEGVATGSGGEEAGLRQGDILVEVNRKPLKNVKEYETMISKMKKDQTVLLLVDRGGRTFFMAVRPS</sequence>
<evidence type="ECO:0000259" key="11">
    <source>
        <dbReference type="PROSITE" id="PS50106"/>
    </source>
</evidence>
<feature type="domain" description="PDZ" evidence="11">
    <location>
        <begin position="271"/>
        <end position="362"/>
    </location>
</feature>
<dbReference type="InterPro" id="IPR041489">
    <property type="entry name" value="PDZ_6"/>
</dbReference>
<comment type="subcellular location">
    <subcellularLocation>
        <location evidence="1">Periplasm</location>
    </subcellularLocation>
</comment>
<dbReference type="Pfam" id="PF13365">
    <property type="entry name" value="Trypsin_2"/>
    <property type="match status" value="1"/>
</dbReference>
<proteinExistence type="inferred from homology"/>
<keyword evidence="13" id="KW-1185">Reference proteome</keyword>
<keyword evidence="3 12" id="KW-0645">Protease</keyword>
<evidence type="ECO:0000256" key="6">
    <source>
        <dbReference type="ARBA" id="ARBA00022764"/>
    </source>
</evidence>
<organism evidence="12 13">
    <name type="scientific">Candidatus Manganitrophus noduliformans</name>
    <dbReference type="NCBI Taxonomy" id="2606439"/>
    <lineage>
        <taxon>Bacteria</taxon>
        <taxon>Pseudomonadati</taxon>
        <taxon>Nitrospirota</taxon>
        <taxon>Nitrospiria</taxon>
        <taxon>Candidatus Troglogloeales</taxon>
        <taxon>Candidatus Manganitrophaceae</taxon>
        <taxon>Candidatus Manganitrophus</taxon>
    </lineage>
</organism>
<feature type="active site" description="Charge relay system" evidence="9">
    <location>
        <position position="227"/>
    </location>
</feature>
<feature type="domain" description="PDZ" evidence="11">
    <location>
        <begin position="397"/>
        <end position="477"/>
    </location>
</feature>
<dbReference type="Pfam" id="PF13180">
    <property type="entry name" value="PDZ_2"/>
    <property type="match status" value="1"/>
</dbReference>
<evidence type="ECO:0000256" key="7">
    <source>
        <dbReference type="ARBA" id="ARBA00022801"/>
    </source>
</evidence>
<dbReference type="PROSITE" id="PS50106">
    <property type="entry name" value="PDZ"/>
    <property type="match status" value="2"/>
</dbReference>
<dbReference type="SMART" id="SM00228">
    <property type="entry name" value="PDZ"/>
    <property type="match status" value="2"/>
</dbReference>
<dbReference type="SUPFAM" id="SSF50156">
    <property type="entry name" value="PDZ domain-like"/>
    <property type="match status" value="2"/>
</dbReference>
<evidence type="ECO:0000256" key="9">
    <source>
        <dbReference type="PIRSR" id="PIRSR611782-1"/>
    </source>
</evidence>
<protein>
    <submittedName>
        <fullName evidence="12">DegQ family serine endoprotease</fullName>
    </submittedName>
</protein>
<evidence type="ECO:0000256" key="10">
    <source>
        <dbReference type="PIRSR" id="PIRSR611782-2"/>
    </source>
</evidence>
<dbReference type="CDD" id="cd10839">
    <property type="entry name" value="cpPDZ1_DegP-like"/>
    <property type="match status" value="1"/>
</dbReference>
<evidence type="ECO:0000313" key="12">
    <source>
        <dbReference type="EMBL" id="NKE72900.1"/>
    </source>
</evidence>